<organism evidence="1 2">
    <name type="scientific">Trematosphaeria pertusa</name>
    <dbReference type="NCBI Taxonomy" id="390896"/>
    <lineage>
        <taxon>Eukaryota</taxon>
        <taxon>Fungi</taxon>
        <taxon>Dikarya</taxon>
        <taxon>Ascomycota</taxon>
        <taxon>Pezizomycotina</taxon>
        <taxon>Dothideomycetes</taxon>
        <taxon>Pleosporomycetidae</taxon>
        <taxon>Pleosporales</taxon>
        <taxon>Massarineae</taxon>
        <taxon>Trematosphaeriaceae</taxon>
        <taxon>Trematosphaeria</taxon>
    </lineage>
</organism>
<dbReference type="EMBL" id="ML987199">
    <property type="protein sequence ID" value="KAF2246264.1"/>
    <property type="molecule type" value="Genomic_DNA"/>
</dbReference>
<dbReference type="AlphaFoldDB" id="A0A6A6I6T5"/>
<proteinExistence type="predicted"/>
<sequence>MSANTEELYNGCDTIAALQKLAHSDERYRTYLSPWLQKAQQHVAAINPPPAPSKLKALGSKLSVSLLKNLTPCQRLVIEFGVRHAQSEIPFQLYHLTQKGIGDELELVPSLFKTIVKGKDDKLELHGYIKAHMDEAKRRLWDFEDEGLAWMLDEDIDDILHDLKYDRLDRDRVRMELGDARTKAKRAKWTTLFLDHIFRLVRVVENCQQPGDAHTRRGRNDDEEIEVARLLLP</sequence>
<keyword evidence="2" id="KW-1185">Reference proteome</keyword>
<reference evidence="1" key="1">
    <citation type="journal article" date="2020" name="Stud. Mycol.">
        <title>101 Dothideomycetes genomes: a test case for predicting lifestyles and emergence of pathogens.</title>
        <authorList>
            <person name="Haridas S."/>
            <person name="Albert R."/>
            <person name="Binder M."/>
            <person name="Bloem J."/>
            <person name="Labutti K."/>
            <person name="Salamov A."/>
            <person name="Andreopoulos B."/>
            <person name="Baker S."/>
            <person name="Barry K."/>
            <person name="Bills G."/>
            <person name="Bluhm B."/>
            <person name="Cannon C."/>
            <person name="Castanera R."/>
            <person name="Culley D."/>
            <person name="Daum C."/>
            <person name="Ezra D."/>
            <person name="Gonzalez J."/>
            <person name="Henrissat B."/>
            <person name="Kuo A."/>
            <person name="Liang C."/>
            <person name="Lipzen A."/>
            <person name="Lutzoni F."/>
            <person name="Magnuson J."/>
            <person name="Mondo S."/>
            <person name="Nolan M."/>
            <person name="Ohm R."/>
            <person name="Pangilinan J."/>
            <person name="Park H.-J."/>
            <person name="Ramirez L."/>
            <person name="Alfaro M."/>
            <person name="Sun H."/>
            <person name="Tritt A."/>
            <person name="Yoshinaga Y."/>
            <person name="Zwiers L.-H."/>
            <person name="Turgeon B."/>
            <person name="Goodwin S."/>
            <person name="Spatafora J."/>
            <person name="Crous P."/>
            <person name="Grigoriev I."/>
        </authorList>
    </citation>
    <scope>NUCLEOTIDE SEQUENCE</scope>
    <source>
        <strain evidence="1">CBS 122368</strain>
    </source>
</reference>
<dbReference type="GeneID" id="54587740"/>
<name>A0A6A6I6T5_9PLEO</name>
<gene>
    <name evidence="1" type="ORF">BU26DRAFT_577870</name>
</gene>
<evidence type="ECO:0000313" key="1">
    <source>
        <dbReference type="EMBL" id="KAF2246264.1"/>
    </source>
</evidence>
<evidence type="ECO:0000313" key="2">
    <source>
        <dbReference type="Proteomes" id="UP000800094"/>
    </source>
</evidence>
<dbReference type="RefSeq" id="XP_033681268.1">
    <property type="nucleotide sequence ID" value="XM_033834410.1"/>
</dbReference>
<dbReference type="Proteomes" id="UP000800094">
    <property type="component" value="Unassembled WGS sequence"/>
</dbReference>
<protein>
    <submittedName>
        <fullName evidence="1">Uncharacterized protein</fullName>
    </submittedName>
</protein>
<accession>A0A6A6I6T5</accession>